<dbReference type="GO" id="GO:0000822">
    <property type="term" value="F:inositol hexakisphosphate binding"/>
    <property type="evidence" value="ECO:0007669"/>
    <property type="project" value="TreeGrafter"/>
</dbReference>
<dbReference type="STRING" id="5627.A0A1C7MKV0"/>
<dbReference type="PANTHER" id="PTHR12960:SF0">
    <property type="entry name" value="MRNA EXPORT FACTOR GLE1"/>
    <property type="match status" value="1"/>
</dbReference>
<keyword evidence="13" id="KW-1185">Reference proteome</keyword>
<dbReference type="GO" id="GO:0044614">
    <property type="term" value="C:nuclear pore cytoplasmic filaments"/>
    <property type="evidence" value="ECO:0007669"/>
    <property type="project" value="TreeGrafter"/>
</dbReference>
<name>A0A1C7MKV0_GRIFR</name>
<feature type="region of interest" description="Disordered" evidence="11">
    <location>
        <begin position="1"/>
        <end position="29"/>
    </location>
</feature>
<keyword evidence="6" id="KW-0811">Translocation</keyword>
<proteinExistence type="inferred from homology"/>
<evidence type="ECO:0000256" key="2">
    <source>
        <dbReference type="ARBA" id="ARBA00011056"/>
    </source>
</evidence>
<evidence type="ECO:0000256" key="5">
    <source>
        <dbReference type="ARBA" id="ARBA00022927"/>
    </source>
</evidence>
<evidence type="ECO:0000256" key="8">
    <source>
        <dbReference type="ARBA" id="ARBA00023242"/>
    </source>
</evidence>
<dbReference type="PANTHER" id="PTHR12960">
    <property type="entry name" value="GLE-1-RELATED"/>
    <property type="match status" value="1"/>
</dbReference>
<dbReference type="Proteomes" id="UP000092993">
    <property type="component" value="Unassembled WGS sequence"/>
</dbReference>
<evidence type="ECO:0000313" key="12">
    <source>
        <dbReference type="EMBL" id="OBZ77492.1"/>
    </source>
</evidence>
<evidence type="ECO:0000313" key="13">
    <source>
        <dbReference type="Proteomes" id="UP000092993"/>
    </source>
</evidence>
<dbReference type="GO" id="GO:0031369">
    <property type="term" value="F:translation initiation factor binding"/>
    <property type="evidence" value="ECO:0007669"/>
    <property type="project" value="TreeGrafter"/>
</dbReference>
<gene>
    <name evidence="12" type="primary">gle1</name>
    <name evidence="12" type="ORF">A0H81_01979</name>
</gene>
<evidence type="ECO:0000256" key="10">
    <source>
        <dbReference type="ARBA" id="ARBA00029983"/>
    </source>
</evidence>
<feature type="region of interest" description="Disordered" evidence="11">
    <location>
        <begin position="246"/>
        <end position="268"/>
    </location>
</feature>
<evidence type="ECO:0000256" key="11">
    <source>
        <dbReference type="SAM" id="MobiDB-lite"/>
    </source>
</evidence>
<comment type="caution">
    <text evidence="12">The sequence shown here is derived from an EMBL/GenBank/DDBJ whole genome shotgun (WGS) entry which is preliminary data.</text>
</comment>
<dbReference type="Pfam" id="PF07817">
    <property type="entry name" value="GLE1"/>
    <property type="match status" value="1"/>
</dbReference>
<accession>A0A1C7MKV0</accession>
<evidence type="ECO:0000256" key="1">
    <source>
        <dbReference type="ARBA" id="ARBA00004567"/>
    </source>
</evidence>
<dbReference type="AlphaFoldDB" id="A0A1C7MKV0"/>
<sequence length="570" mass="65661">MEVRRSSKLPPKAVDAGWSSPDLHAKQPPVTIRTPATYNPQFNNFKTSAEPLRLSIELSSLHLIHPEPYQRQPRRRSAYGVSMIPPPMIQILRRSTLPALHLLTRSVMPQSPRSLPRLRRRSVLRGEWERETRKDAFRTARHSHALDRTQRHKDQNQAHLEDAKRRAALYQKQVEEVQAVLATLGLQRKKEEDVLKAQWQERDRKLRERVDAAIKLDEEKLNAKLELERQQKEKEEQLRKELEARKREAEERKRQEEEERRLQLEKEEEARRKQEEAERLRVEREAAEVQARKALGVTTAFEDWCTARDYLKTLKNGSMRIVKSDKELKAIWSAGRRAITPKIGQLTNDPEAINRICQQIVEIIRPPKRHPVSVYLALLSSLAKAILLQAETEVTAEKRAAFPLAAVAAYMMPTLEHFAKVFWAKLCQRAGGWPIPIAIPDKDFDGKPFEQGHRMKAMGFRPDEPAADYMTRVAGVMRVYFQLLGSPTDTPLSGAFQLPRAWTYFVRMLAEPQLLESAVAPQIMYTALDVFGAEARSIWGHQLIGGESPEGIAARVRLQLEIERIMNTNF</sequence>
<keyword evidence="4" id="KW-0509">mRNA transport</keyword>
<comment type="subcellular location">
    <subcellularLocation>
        <location evidence="1">Nucleus</location>
        <location evidence="1">Nuclear pore complex</location>
    </subcellularLocation>
</comment>
<evidence type="ECO:0000256" key="9">
    <source>
        <dbReference type="ARBA" id="ARBA00026227"/>
    </source>
</evidence>
<dbReference type="Gene3D" id="1.25.40.510">
    <property type="entry name" value="GLE1-like"/>
    <property type="match status" value="1"/>
</dbReference>
<keyword evidence="7" id="KW-0906">Nuclear pore complex</keyword>
<keyword evidence="3" id="KW-0813">Transport</keyword>
<feature type="region of interest" description="Disordered" evidence="11">
    <location>
        <begin position="135"/>
        <end position="159"/>
    </location>
</feature>
<evidence type="ECO:0000256" key="3">
    <source>
        <dbReference type="ARBA" id="ARBA00022448"/>
    </source>
</evidence>
<organism evidence="12 13">
    <name type="scientific">Grifola frondosa</name>
    <name type="common">Maitake</name>
    <name type="synonym">Polyporus frondosus</name>
    <dbReference type="NCBI Taxonomy" id="5627"/>
    <lineage>
        <taxon>Eukaryota</taxon>
        <taxon>Fungi</taxon>
        <taxon>Dikarya</taxon>
        <taxon>Basidiomycota</taxon>
        <taxon>Agaricomycotina</taxon>
        <taxon>Agaricomycetes</taxon>
        <taxon>Polyporales</taxon>
        <taxon>Grifolaceae</taxon>
        <taxon>Grifola</taxon>
    </lineage>
</organism>
<dbReference type="GO" id="GO:0005737">
    <property type="term" value="C:cytoplasm"/>
    <property type="evidence" value="ECO:0007669"/>
    <property type="project" value="TreeGrafter"/>
</dbReference>
<evidence type="ECO:0000256" key="7">
    <source>
        <dbReference type="ARBA" id="ARBA00023132"/>
    </source>
</evidence>
<protein>
    <recommendedName>
        <fullName evidence="9">mRNA export factor GLE1</fullName>
    </recommendedName>
    <alternativeName>
        <fullName evidence="10">Nucleoporin GLE1</fullName>
    </alternativeName>
</protein>
<dbReference type="InterPro" id="IPR038506">
    <property type="entry name" value="GLE1-like_sf"/>
</dbReference>
<reference evidence="12 13" key="1">
    <citation type="submission" date="2016-03" db="EMBL/GenBank/DDBJ databases">
        <title>Whole genome sequencing of Grifola frondosa 9006-11.</title>
        <authorList>
            <person name="Min B."/>
            <person name="Park H."/>
            <person name="Kim J.-G."/>
            <person name="Cho H."/>
            <person name="Oh Y.-L."/>
            <person name="Kong W.-S."/>
            <person name="Choi I.-G."/>
        </authorList>
    </citation>
    <scope>NUCLEOTIDE SEQUENCE [LARGE SCALE GENOMIC DNA]</scope>
    <source>
        <strain evidence="12 13">9006-11</strain>
    </source>
</reference>
<dbReference type="EMBL" id="LUGG01000002">
    <property type="protein sequence ID" value="OBZ77492.1"/>
    <property type="molecule type" value="Genomic_DNA"/>
</dbReference>
<dbReference type="OrthoDB" id="420884at2759"/>
<comment type="similarity">
    <text evidence="2">Belongs to the GLE1 family.</text>
</comment>
<evidence type="ECO:0000256" key="4">
    <source>
        <dbReference type="ARBA" id="ARBA00022816"/>
    </source>
</evidence>
<keyword evidence="8" id="KW-0539">Nucleus</keyword>
<dbReference type="GO" id="GO:0015031">
    <property type="term" value="P:protein transport"/>
    <property type="evidence" value="ECO:0007669"/>
    <property type="project" value="UniProtKB-KW"/>
</dbReference>
<keyword evidence="5" id="KW-0653">Protein transport</keyword>
<dbReference type="GO" id="GO:0005543">
    <property type="term" value="F:phospholipid binding"/>
    <property type="evidence" value="ECO:0007669"/>
    <property type="project" value="TreeGrafter"/>
</dbReference>
<dbReference type="OMA" id="DVYTWIL"/>
<dbReference type="GO" id="GO:0016973">
    <property type="term" value="P:poly(A)+ mRNA export from nucleus"/>
    <property type="evidence" value="ECO:0007669"/>
    <property type="project" value="InterPro"/>
</dbReference>
<dbReference type="InterPro" id="IPR012476">
    <property type="entry name" value="GLE1"/>
</dbReference>
<evidence type="ECO:0000256" key="6">
    <source>
        <dbReference type="ARBA" id="ARBA00023010"/>
    </source>
</evidence>